<gene>
    <name evidence="8" type="ORF">NEMVEDRAFT_v1g67036</name>
</gene>
<dbReference type="Gene3D" id="1.10.287.70">
    <property type="match status" value="1"/>
</dbReference>
<evidence type="ECO:0000313" key="8">
    <source>
        <dbReference type="EMBL" id="EDO46982.1"/>
    </source>
</evidence>
<keyword evidence="9" id="KW-1185">Reference proteome</keyword>
<dbReference type="eggNOG" id="KOG3599">
    <property type="taxonomic scope" value="Eukaryota"/>
</dbReference>
<feature type="non-terminal residue" evidence="8">
    <location>
        <position position="1"/>
    </location>
</feature>
<feature type="transmembrane region" description="Helical" evidence="6">
    <location>
        <begin position="86"/>
        <end position="107"/>
    </location>
</feature>
<evidence type="ECO:0000256" key="5">
    <source>
        <dbReference type="ARBA" id="ARBA00023136"/>
    </source>
</evidence>
<keyword evidence="3 6" id="KW-0812">Transmembrane</keyword>
<protein>
    <recommendedName>
        <fullName evidence="7">Polycystin cation channel PKD1/PKD2 domain-containing protein</fullName>
    </recommendedName>
</protein>
<evidence type="ECO:0000256" key="1">
    <source>
        <dbReference type="ARBA" id="ARBA00004141"/>
    </source>
</evidence>
<dbReference type="Pfam" id="PF08016">
    <property type="entry name" value="PKD_channel"/>
    <property type="match status" value="1"/>
</dbReference>
<evidence type="ECO:0000313" key="9">
    <source>
        <dbReference type="Proteomes" id="UP000001593"/>
    </source>
</evidence>
<dbReference type="PANTHER" id="PTHR10877">
    <property type="entry name" value="POLYCYSTIN FAMILY MEMBER"/>
    <property type="match status" value="1"/>
</dbReference>
<dbReference type="HOGENOM" id="CLU_2055601_0_0_1"/>
<keyword evidence="5 6" id="KW-0472">Membrane</keyword>
<dbReference type="InterPro" id="IPR013122">
    <property type="entry name" value="PKD1_2_channel"/>
</dbReference>
<evidence type="ECO:0000259" key="7">
    <source>
        <dbReference type="Pfam" id="PF08016"/>
    </source>
</evidence>
<proteinExistence type="inferred from homology"/>
<evidence type="ECO:0000256" key="4">
    <source>
        <dbReference type="ARBA" id="ARBA00022989"/>
    </source>
</evidence>
<reference evidence="8 9" key="1">
    <citation type="journal article" date="2007" name="Science">
        <title>Sea anemone genome reveals ancestral eumetazoan gene repertoire and genomic organization.</title>
        <authorList>
            <person name="Putnam N.H."/>
            <person name="Srivastava M."/>
            <person name="Hellsten U."/>
            <person name="Dirks B."/>
            <person name="Chapman J."/>
            <person name="Salamov A."/>
            <person name="Terry A."/>
            <person name="Shapiro H."/>
            <person name="Lindquist E."/>
            <person name="Kapitonov V.V."/>
            <person name="Jurka J."/>
            <person name="Genikhovich G."/>
            <person name="Grigoriev I.V."/>
            <person name="Lucas S.M."/>
            <person name="Steele R.E."/>
            <person name="Finnerty J.R."/>
            <person name="Technau U."/>
            <person name="Martindale M.Q."/>
            <person name="Rokhsar D.S."/>
        </authorList>
    </citation>
    <scope>NUCLEOTIDE SEQUENCE [LARGE SCALE GENOMIC DNA]</scope>
    <source>
        <strain evidence="9">CH2 X CH6</strain>
    </source>
</reference>
<dbReference type="STRING" id="45351.A7RNS5"/>
<organism evidence="8 9">
    <name type="scientific">Nematostella vectensis</name>
    <name type="common">Starlet sea anemone</name>
    <dbReference type="NCBI Taxonomy" id="45351"/>
    <lineage>
        <taxon>Eukaryota</taxon>
        <taxon>Metazoa</taxon>
        <taxon>Cnidaria</taxon>
        <taxon>Anthozoa</taxon>
        <taxon>Hexacorallia</taxon>
        <taxon>Actiniaria</taxon>
        <taxon>Edwardsiidae</taxon>
        <taxon>Nematostella</taxon>
    </lineage>
</organism>
<dbReference type="GO" id="GO:0016020">
    <property type="term" value="C:membrane"/>
    <property type="evidence" value="ECO:0007669"/>
    <property type="project" value="UniProtKB-SubCell"/>
</dbReference>
<accession>A7RNS5</accession>
<sequence>KLLKFNEKIISFTLVIKRSKPYLLSISFLFVVVFMAFAQLGNLVFGNDLLIYSTMIKSFVNEFEMILGKGVFFHTLKEVSPNLGPFFIFCYFMITSLLLVNFFVTILNDSYEDSREDVEK</sequence>
<dbReference type="PANTHER" id="PTHR10877:SF150">
    <property type="entry name" value="REJ DOMAIN-CONTAINING PROTEIN"/>
    <property type="match status" value="1"/>
</dbReference>
<feature type="non-terminal residue" evidence="8">
    <location>
        <position position="120"/>
    </location>
</feature>
<evidence type="ECO:0000256" key="6">
    <source>
        <dbReference type="SAM" id="Phobius"/>
    </source>
</evidence>
<dbReference type="OMA" id="YSEVXEL"/>
<comment type="similarity">
    <text evidence="2">Belongs to the polycystin family.</text>
</comment>
<dbReference type="EMBL" id="DS469523">
    <property type="protein sequence ID" value="EDO46982.1"/>
    <property type="molecule type" value="Genomic_DNA"/>
</dbReference>
<feature type="transmembrane region" description="Helical" evidence="6">
    <location>
        <begin position="21"/>
        <end position="45"/>
    </location>
</feature>
<dbReference type="AlphaFoldDB" id="A7RNS5"/>
<keyword evidence="4 6" id="KW-1133">Transmembrane helix</keyword>
<dbReference type="InParanoid" id="A7RNS5"/>
<dbReference type="Proteomes" id="UP000001593">
    <property type="component" value="Unassembled WGS sequence"/>
</dbReference>
<name>A7RNS5_NEMVE</name>
<evidence type="ECO:0000256" key="2">
    <source>
        <dbReference type="ARBA" id="ARBA00007200"/>
    </source>
</evidence>
<evidence type="ECO:0000256" key="3">
    <source>
        <dbReference type="ARBA" id="ARBA00022692"/>
    </source>
</evidence>
<dbReference type="PhylomeDB" id="A7RNS5"/>
<comment type="subcellular location">
    <subcellularLocation>
        <location evidence="1">Membrane</location>
        <topology evidence="1">Multi-pass membrane protein</topology>
    </subcellularLocation>
</comment>
<dbReference type="InterPro" id="IPR051223">
    <property type="entry name" value="Polycystin"/>
</dbReference>
<feature type="domain" description="Polycystin cation channel PKD1/PKD2" evidence="7">
    <location>
        <begin position="1"/>
        <end position="112"/>
    </location>
</feature>